<feature type="transmembrane region" description="Helical" evidence="6">
    <location>
        <begin position="467"/>
        <end position="488"/>
    </location>
</feature>
<feature type="region of interest" description="Disordered" evidence="5">
    <location>
        <begin position="1"/>
        <end position="35"/>
    </location>
</feature>
<reference evidence="8 9" key="1">
    <citation type="journal article" date="2012" name="Appl. Environ. Microbiol.">
        <title>Short-read sequencing for genomic analysis of the brown rot fungus Fibroporia radiculosa.</title>
        <authorList>
            <person name="Tang J.D."/>
            <person name="Perkins A.D."/>
            <person name="Sonstegard T.S."/>
            <person name="Schroeder S.G."/>
            <person name="Burgess S.C."/>
            <person name="Diehl S.V."/>
        </authorList>
    </citation>
    <scope>NUCLEOTIDE SEQUENCE [LARGE SCALE GENOMIC DNA]</scope>
    <source>
        <strain evidence="8 9">TFFH 294</strain>
    </source>
</reference>
<keyword evidence="2 6" id="KW-0812">Transmembrane</keyword>
<accession>J4I9B5</accession>
<dbReference type="SUPFAM" id="SSF103473">
    <property type="entry name" value="MFS general substrate transporter"/>
    <property type="match status" value="1"/>
</dbReference>
<sequence>MSSSFPKALEEAEKFSEPRSQGDVESSSLTSKTKGEETDVCDDTFRVTLDPSEDPTQWSVVWRWFLAFLVTFAGFCSTFASSAASFTEDGLVEDLHTSHEVSILSISLYVLGMGLGPLLVGPLSEVYGRNIIYQVSYVLFFAFTWPTAFPPDMATFLVFRFISGFCSSAFLSVAGGSVGDLFAGAEVASPMAMYALGPFLGPAMGPMISAIICQHIDWRWTYRLLLIMQFSIIILLFTVIPETYEPALLKRKAARLRKETGNSEYWAPLDRQTWSLSEKILSSCSTPFKLLLFDHMVLLLDTWSALILGILYLTFEAYPIIFQGLHGFNMQDTGLSFLGIAIGLTAATLTQPFWNRFIQKQAAKYDGKPPPEVQLIRGQVGGVIAPIGLFWLAFTTYRSVPWIVPIIASVLFGFGSYYMFTSTFTYLVIAYRPVAASALASNTAWRLTFAAIFPLFANQMYNRLGTVGATALLAGLLTLMMPLPFFIYRMGARLRKNSPYSVAS</sequence>
<feature type="compositionally biased region" description="Polar residues" evidence="5">
    <location>
        <begin position="23"/>
        <end position="32"/>
    </location>
</feature>
<dbReference type="GO" id="GO:0005886">
    <property type="term" value="C:plasma membrane"/>
    <property type="evidence" value="ECO:0007669"/>
    <property type="project" value="TreeGrafter"/>
</dbReference>
<dbReference type="InterPro" id="IPR020846">
    <property type="entry name" value="MFS_dom"/>
</dbReference>
<dbReference type="HOGENOM" id="CLU_008455_11_5_1"/>
<dbReference type="PANTHER" id="PTHR23502:SF7">
    <property type="entry name" value="DRUG_PROTON ANTIPORTER YHK8-RELATED"/>
    <property type="match status" value="1"/>
</dbReference>
<dbReference type="InterPro" id="IPR036259">
    <property type="entry name" value="MFS_trans_sf"/>
</dbReference>
<evidence type="ECO:0000256" key="6">
    <source>
        <dbReference type="SAM" id="Phobius"/>
    </source>
</evidence>
<dbReference type="CDD" id="cd17323">
    <property type="entry name" value="MFS_Tpo1_MDR_like"/>
    <property type="match status" value="1"/>
</dbReference>
<keyword evidence="3 6" id="KW-1133">Transmembrane helix</keyword>
<feature type="domain" description="Major facilitator superfamily (MFS) profile" evidence="7">
    <location>
        <begin position="66"/>
        <end position="493"/>
    </location>
</feature>
<feature type="transmembrane region" description="Helical" evidence="6">
    <location>
        <begin position="101"/>
        <end position="119"/>
    </location>
</feature>
<dbReference type="InterPro" id="IPR011701">
    <property type="entry name" value="MFS"/>
</dbReference>
<organism evidence="8 9">
    <name type="scientific">Fibroporia radiculosa</name>
    <dbReference type="NCBI Taxonomy" id="599839"/>
    <lineage>
        <taxon>Eukaryota</taxon>
        <taxon>Fungi</taxon>
        <taxon>Dikarya</taxon>
        <taxon>Basidiomycota</taxon>
        <taxon>Agaricomycotina</taxon>
        <taxon>Agaricomycetes</taxon>
        <taxon>Polyporales</taxon>
        <taxon>Fibroporiaceae</taxon>
        <taxon>Fibroporia</taxon>
    </lineage>
</organism>
<dbReference type="Gene3D" id="1.20.1250.20">
    <property type="entry name" value="MFS general substrate transporter like domains"/>
    <property type="match status" value="1"/>
</dbReference>
<dbReference type="AlphaFoldDB" id="J4I9B5"/>
<dbReference type="Proteomes" id="UP000006352">
    <property type="component" value="Unassembled WGS sequence"/>
</dbReference>
<comment type="subcellular location">
    <subcellularLocation>
        <location evidence="1">Membrane</location>
        <topology evidence="1">Multi-pass membrane protein</topology>
    </subcellularLocation>
</comment>
<feature type="transmembrane region" description="Helical" evidence="6">
    <location>
        <begin position="296"/>
        <end position="315"/>
    </location>
</feature>
<dbReference type="OrthoDB" id="3561359at2759"/>
<gene>
    <name evidence="8" type="ORF">FIBRA_02917</name>
</gene>
<feature type="transmembrane region" description="Helical" evidence="6">
    <location>
        <begin position="335"/>
        <end position="354"/>
    </location>
</feature>
<feature type="transmembrane region" description="Helical" evidence="6">
    <location>
        <begin position="131"/>
        <end position="148"/>
    </location>
</feature>
<evidence type="ECO:0000313" key="9">
    <source>
        <dbReference type="Proteomes" id="UP000006352"/>
    </source>
</evidence>
<feature type="transmembrane region" description="Helical" evidence="6">
    <location>
        <begin position="224"/>
        <end position="244"/>
    </location>
</feature>
<evidence type="ECO:0000313" key="8">
    <source>
        <dbReference type="EMBL" id="CCM00871.1"/>
    </source>
</evidence>
<keyword evidence="9" id="KW-1185">Reference proteome</keyword>
<feature type="transmembrane region" description="Helical" evidence="6">
    <location>
        <begin position="375"/>
        <end position="394"/>
    </location>
</feature>
<keyword evidence="4 6" id="KW-0472">Membrane</keyword>
<evidence type="ECO:0000259" key="7">
    <source>
        <dbReference type="PROSITE" id="PS50850"/>
    </source>
</evidence>
<feature type="transmembrane region" description="Helical" evidence="6">
    <location>
        <begin position="61"/>
        <end position="81"/>
    </location>
</feature>
<feature type="transmembrane region" description="Helical" evidence="6">
    <location>
        <begin position="191"/>
        <end position="212"/>
    </location>
</feature>
<evidence type="ECO:0000256" key="4">
    <source>
        <dbReference type="ARBA" id="ARBA00023136"/>
    </source>
</evidence>
<evidence type="ECO:0000256" key="1">
    <source>
        <dbReference type="ARBA" id="ARBA00004141"/>
    </source>
</evidence>
<dbReference type="GO" id="GO:0022857">
    <property type="term" value="F:transmembrane transporter activity"/>
    <property type="evidence" value="ECO:0007669"/>
    <property type="project" value="InterPro"/>
</dbReference>
<dbReference type="Pfam" id="PF07690">
    <property type="entry name" value="MFS_1"/>
    <property type="match status" value="1"/>
</dbReference>
<protein>
    <recommendedName>
        <fullName evidence="7">Major facilitator superfamily (MFS) profile domain-containing protein</fullName>
    </recommendedName>
</protein>
<proteinExistence type="predicted"/>
<dbReference type="FunFam" id="1.20.1250.20:FF:000082">
    <property type="entry name" value="MFS multidrug transporter, putative"/>
    <property type="match status" value="1"/>
</dbReference>
<dbReference type="InParanoid" id="J4I9B5"/>
<feature type="compositionally biased region" description="Basic and acidic residues" evidence="5">
    <location>
        <begin position="8"/>
        <end position="22"/>
    </location>
</feature>
<dbReference type="RefSeq" id="XP_012180154.1">
    <property type="nucleotide sequence ID" value="XM_012324764.1"/>
</dbReference>
<evidence type="ECO:0000256" key="2">
    <source>
        <dbReference type="ARBA" id="ARBA00022692"/>
    </source>
</evidence>
<evidence type="ECO:0000256" key="3">
    <source>
        <dbReference type="ARBA" id="ARBA00022989"/>
    </source>
</evidence>
<name>J4I9B5_9APHY</name>
<dbReference type="PROSITE" id="PS50850">
    <property type="entry name" value="MFS"/>
    <property type="match status" value="1"/>
</dbReference>
<dbReference type="PANTHER" id="PTHR23502">
    <property type="entry name" value="MAJOR FACILITATOR SUPERFAMILY"/>
    <property type="match status" value="1"/>
</dbReference>
<dbReference type="GeneID" id="24095782"/>
<dbReference type="EMBL" id="HE797009">
    <property type="protein sequence ID" value="CCM00871.1"/>
    <property type="molecule type" value="Genomic_DNA"/>
</dbReference>
<evidence type="ECO:0000256" key="5">
    <source>
        <dbReference type="SAM" id="MobiDB-lite"/>
    </source>
</evidence>
<dbReference type="STRING" id="599839.J4I9B5"/>
<feature type="transmembrane region" description="Helical" evidence="6">
    <location>
        <begin position="406"/>
        <end position="431"/>
    </location>
</feature>